<feature type="region of interest" description="Disordered" evidence="14">
    <location>
        <begin position="646"/>
        <end position="682"/>
    </location>
</feature>
<dbReference type="InterPro" id="IPR051132">
    <property type="entry name" value="3-5_Exonuclease_domain"/>
</dbReference>
<evidence type="ECO:0000256" key="7">
    <source>
        <dbReference type="ARBA" id="ARBA00022801"/>
    </source>
</evidence>
<sequence length="682" mass="78274">MTSNKNDKVTKLLLTAAGVGICTFLLIKHRKTIANKFIKAKDVIFYDIAKVQRRSFSVHIVNDPKDCAGIINILKEHCKSFNVLGFDCEWVTINNERRKVALIQLCSDKGLCALFRVCKFNKIPLELREILQDPEIMKVGVASIDDSNKLFQDFALKVNGTFDLRFLALHANHKPEGLAKLSKSVINIELDKNWRLVCSDWESPTLSKAQIDYAAKDAFVAVEIFKKLYNIARPNMNHPSKISHFCDTYTDISFKNKLAQLNLDPACENGIERQLLNRKKEINKISKRAYTKSTNLYDNCFLQAPDGTLLCTCDRRKAEWYVAKGLGTTMEIEPTFTVRLNFKPAGMPVGEVGEYYQTSRENKCVVCGREDELIRKNVVPHEYRKYFPIVMKEKTSHDILLLCFHCHQISNMSDIKIRKMLEAKCDAPIYELPKNQDELRKIRYIQRSAGALLNKKAKIPEERRKELEKVVQDEYPNDILTIDFLYEIVNEAEPTIEHKTSHGELVVEYYKKNEGLIELEKIFRQHFLNTMEPQFMPKLWNINHNANRLGIRAIEQRIDLKDLEVAGINEKVIQDVQSSIKAYSENEANNSSNKQDDDSISVTSFQSAAETLNYSDRYNRTDEDKYFSDTGTITSFYETIRSDGSDLTDFQSFENSANEDSDTSTAKGSGSDTEVEESIYFN</sequence>
<evidence type="ECO:0000256" key="5">
    <source>
        <dbReference type="ARBA" id="ARBA00022722"/>
    </source>
</evidence>
<keyword evidence="10" id="KW-0496">Mitochondrion</keyword>
<evidence type="ECO:0000256" key="10">
    <source>
        <dbReference type="ARBA" id="ARBA00023128"/>
    </source>
</evidence>
<dbReference type="InterPro" id="IPR036397">
    <property type="entry name" value="RNaseH_sf"/>
</dbReference>
<evidence type="ECO:0000256" key="11">
    <source>
        <dbReference type="ARBA" id="ARBA00023136"/>
    </source>
</evidence>
<evidence type="ECO:0000256" key="15">
    <source>
        <dbReference type="SAM" id="Phobius"/>
    </source>
</evidence>
<keyword evidence="8" id="KW-0269">Exonuclease</keyword>
<dbReference type="InterPro" id="IPR002562">
    <property type="entry name" value="3'-5'_exonuclease_dom"/>
</dbReference>
<evidence type="ECO:0000256" key="6">
    <source>
        <dbReference type="ARBA" id="ARBA00022723"/>
    </source>
</evidence>
<dbReference type="GO" id="GO:0046872">
    <property type="term" value="F:metal ion binding"/>
    <property type="evidence" value="ECO:0007669"/>
    <property type="project" value="UniProtKB-KW"/>
</dbReference>
<dbReference type="CDD" id="cd06141">
    <property type="entry name" value="WRN_exo"/>
    <property type="match status" value="1"/>
</dbReference>
<evidence type="ECO:0000313" key="17">
    <source>
        <dbReference type="EMBL" id="CAG9802007.1"/>
    </source>
</evidence>
<dbReference type="GO" id="GO:0000175">
    <property type="term" value="F:3'-5'-RNA exonuclease activity"/>
    <property type="evidence" value="ECO:0007669"/>
    <property type="project" value="UniProtKB-ARBA"/>
</dbReference>
<dbReference type="InterPro" id="IPR012337">
    <property type="entry name" value="RNaseH-like_sf"/>
</dbReference>
<dbReference type="OrthoDB" id="1920326at2759"/>
<keyword evidence="5" id="KW-0540">Nuclease</keyword>
<keyword evidence="9 15" id="KW-1133">Transmembrane helix</keyword>
<dbReference type="EMBL" id="OU895878">
    <property type="protein sequence ID" value="CAG9802007.1"/>
    <property type="molecule type" value="Genomic_DNA"/>
</dbReference>
<evidence type="ECO:0000259" key="16">
    <source>
        <dbReference type="SMART" id="SM00474"/>
    </source>
</evidence>
<comment type="cofactor">
    <cofactor evidence="2">
        <name>Mg(2+)</name>
        <dbReference type="ChEBI" id="CHEBI:18420"/>
    </cofactor>
</comment>
<feature type="compositionally biased region" description="Polar residues" evidence="14">
    <location>
        <begin position="663"/>
        <end position="672"/>
    </location>
</feature>
<keyword evidence="18" id="KW-1185">Reference proteome</keyword>
<feature type="transmembrane region" description="Helical" evidence="15">
    <location>
        <begin position="12"/>
        <end position="29"/>
    </location>
</feature>
<accession>A0A9N9RSJ9</accession>
<dbReference type="GO" id="GO:0006310">
    <property type="term" value="P:DNA recombination"/>
    <property type="evidence" value="ECO:0007669"/>
    <property type="project" value="UniProtKB-ARBA"/>
</dbReference>
<dbReference type="Proteomes" id="UP001153620">
    <property type="component" value="Chromosome 2"/>
</dbReference>
<keyword evidence="7" id="KW-0378">Hydrolase</keyword>
<dbReference type="FunFam" id="3.30.420.10:FF:000041">
    <property type="entry name" value="Exonuclease 3'-5' domain containing 2"/>
    <property type="match status" value="1"/>
</dbReference>
<evidence type="ECO:0000256" key="1">
    <source>
        <dbReference type="ARBA" id="ARBA00001936"/>
    </source>
</evidence>
<dbReference type="PANTHER" id="PTHR13620">
    <property type="entry name" value="3-5 EXONUCLEASE"/>
    <property type="match status" value="1"/>
</dbReference>
<evidence type="ECO:0000256" key="9">
    <source>
        <dbReference type="ARBA" id="ARBA00022989"/>
    </source>
</evidence>
<reference evidence="17" key="1">
    <citation type="submission" date="2022-01" db="EMBL/GenBank/DDBJ databases">
        <authorList>
            <person name="King R."/>
        </authorList>
    </citation>
    <scope>NUCLEOTIDE SEQUENCE</scope>
</reference>
<dbReference type="Pfam" id="PF01612">
    <property type="entry name" value="DNA_pol_A_exo1"/>
    <property type="match status" value="1"/>
</dbReference>
<dbReference type="PANTHER" id="PTHR13620:SF104">
    <property type="entry name" value="EXONUCLEASE 3'-5' DOMAIN-CONTAINING PROTEIN 2"/>
    <property type="match status" value="1"/>
</dbReference>
<name>A0A9N9RSJ9_9DIPT</name>
<dbReference type="SUPFAM" id="SSF53098">
    <property type="entry name" value="Ribonuclease H-like"/>
    <property type="match status" value="1"/>
</dbReference>
<evidence type="ECO:0000313" key="18">
    <source>
        <dbReference type="Proteomes" id="UP001153620"/>
    </source>
</evidence>
<evidence type="ECO:0000256" key="2">
    <source>
        <dbReference type="ARBA" id="ARBA00001946"/>
    </source>
</evidence>
<reference evidence="17" key="2">
    <citation type="submission" date="2022-10" db="EMBL/GenBank/DDBJ databases">
        <authorList>
            <consortium name="ENA_rothamsted_submissions"/>
            <consortium name="culmorum"/>
            <person name="King R."/>
        </authorList>
    </citation>
    <scope>NUCLEOTIDE SEQUENCE</scope>
</reference>
<keyword evidence="4 15" id="KW-0812">Transmembrane</keyword>
<evidence type="ECO:0000256" key="3">
    <source>
        <dbReference type="ARBA" id="ARBA00004325"/>
    </source>
</evidence>
<evidence type="ECO:0000256" key="14">
    <source>
        <dbReference type="SAM" id="MobiDB-lite"/>
    </source>
</evidence>
<proteinExistence type="inferred from homology"/>
<protein>
    <recommendedName>
        <fullName evidence="13">Exonuclease 3'-5' domain-containing protein 2</fullName>
    </recommendedName>
</protein>
<dbReference type="GO" id="GO:0003676">
    <property type="term" value="F:nucleic acid binding"/>
    <property type="evidence" value="ECO:0007669"/>
    <property type="project" value="InterPro"/>
</dbReference>
<gene>
    <name evidence="17" type="ORF">CHIRRI_LOCUS4923</name>
</gene>
<comment type="similarity">
    <text evidence="12">Belongs to the EXD2 family.</text>
</comment>
<organism evidence="17 18">
    <name type="scientific">Chironomus riparius</name>
    <dbReference type="NCBI Taxonomy" id="315576"/>
    <lineage>
        <taxon>Eukaryota</taxon>
        <taxon>Metazoa</taxon>
        <taxon>Ecdysozoa</taxon>
        <taxon>Arthropoda</taxon>
        <taxon>Hexapoda</taxon>
        <taxon>Insecta</taxon>
        <taxon>Pterygota</taxon>
        <taxon>Neoptera</taxon>
        <taxon>Endopterygota</taxon>
        <taxon>Diptera</taxon>
        <taxon>Nematocera</taxon>
        <taxon>Chironomoidea</taxon>
        <taxon>Chironomidae</taxon>
        <taxon>Chironominae</taxon>
        <taxon>Chironomus</taxon>
    </lineage>
</organism>
<dbReference type="AlphaFoldDB" id="A0A9N9RSJ9"/>
<dbReference type="GO" id="GO:0031966">
    <property type="term" value="C:mitochondrial membrane"/>
    <property type="evidence" value="ECO:0007669"/>
    <property type="project" value="UniProtKB-SubCell"/>
</dbReference>
<dbReference type="Gene3D" id="3.30.420.10">
    <property type="entry name" value="Ribonuclease H-like superfamily/Ribonuclease H"/>
    <property type="match status" value="1"/>
</dbReference>
<comment type="subcellular location">
    <subcellularLocation>
        <location evidence="3">Mitochondrion membrane</location>
    </subcellularLocation>
</comment>
<evidence type="ECO:0000256" key="12">
    <source>
        <dbReference type="ARBA" id="ARBA00061005"/>
    </source>
</evidence>
<evidence type="ECO:0000256" key="4">
    <source>
        <dbReference type="ARBA" id="ARBA00022692"/>
    </source>
</evidence>
<feature type="compositionally biased region" description="Acidic residues" evidence="14">
    <location>
        <begin position="673"/>
        <end position="682"/>
    </location>
</feature>
<keyword evidence="6" id="KW-0479">Metal-binding</keyword>
<dbReference type="GO" id="GO:0005634">
    <property type="term" value="C:nucleus"/>
    <property type="evidence" value="ECO:0007669"/>
    <property type="project" value="TreeGrafter"/>
</dbReference>
<dbReference type="SMART" id="SM00474">
    <property type="entry name" value="35EXOc"/>
    <property type="match status" value="1"/>
</dbReference>
<evidence type="ECO:0000256" key="13">
    <source>
        <dbReference type="ARBA" id="ARBA00069878"/>
    </source>
</evidence>
<keyword evidence="11 15" id="KW-0472">Membrane</keyword>
<feature type="domain" description="3'-5' exonuclease" evidence="16">
    <location>
        <begin position="58"/>
        <end position="233"/>
    </location>
</feature>
<evidence type="ECO:0000256" key="8">
    <source>
        <dbReference type="ARBA" id="ARBA00022839"/>
    </source>
</evidence>
<comment type="cofactor">
    <cofactor evidence="1">
        <name>Mn(2+)</name>
        <dbReference type="ChEBI" id="CHEBI:29035"/>
    </cofactor>
</comment>